<dbReference type="SUPFAM" id="SSF46565">
    <property type="entry name" value="Chaperone J-domain"/>
    <property type="match status" value="1"/>
</dbReference>
<dbReference type="PANTHER" id="PTHR43948:SF10">
    <property type="entry name" value="MRJ, ISOFORM E"/>
    <property type="match status" value="1"/>
</dbReference>
<dbReference type="PANTHER" id="PTHR43948">
    <property type="entry name" value="DNAJ HOMOLOG SUBFAMILY B"/>
    <property type="match status" value="1"/>
</dbReference>
<feature type="domain" description="J" evidence="2">
    <location>
        <begin position="4"/>
        <end position="70"/>
    </location>
</feature>
<dbReference type="PROSITE" id="PS00636">
    <property type="entry name" value="DNAJ_1"/>
    <property type="match status" value="1"/>
</dbReference>
<dbReference type="Proteomes" id="UP000574390">
    <property type="component" value="Unassembled WGS sequence"/>
</dbReference>
<protein>
    <submittedName>
        <fullName evidence="3">DnaJ sub B member 4</fullName>
    </submittedName>
</protein>
<dbReference type="GO" id="GO:0005737">
    <property type="term" value="C:cytoplasm"/>
    <property type="evidence" value="ECO:0007669"/>
    <property type="project" value="TreeGrafter"/>
</dbReference>
<dbReference type="GO" id="GO:0005634">
    <property type="term" value="C:nucleus"/>
    <property type="evidence" value="ECO:0007669"/>
    <property type="project" value="TreeGrafter"/>
</dbReference>
<dbReference type="AlphaFoldDB" id="A0A7J6PXG8"/>
<dbReference type="GO" id="GO:0044183">
    <property type="term" value="F:protein folding chaperone"/>
    <property type="evidence" value="ECO:0007669"/>
    <property type="project" value="TreeGrafter"/>
</dbReference>
<dbReference type="PROSITE" id="PS50076">
    <property type="entry name" value="DNAJ_2"/>
    <property type="match status" value="1"/>
</dbReference>
<evidence type="ECO:0000259" key="2">
    <source>
        <dbReference type="PROSITE" id="PS50076"/>
    </source>
</evidence>
<organism evidence="3 4">
    <name type="scientific">Perkinsus olseni</name>
    <name type="common">Perkinsus atlanticus</name>
    <dbReference type="NCBI Taxonomy" id="32597"/>
    <lineage>
        <taxon>Eukaryota</taxon>
        <taxon>Sar</taxon>
        <taxon>Alveolata</taxon>
        <taxon>Perkinsozoa</taxon>
        <taxon>Perkinsea</taxon>
        <taxon>Perkinsida</taxon>
        <taxon>Perkinsidae</taxon>
        <taxon>Perkinsus</taxon>
    </lineage>
</organism>
<dbReference type="Gene3D" id="1.10.287.110">
    <property type="entry name" value="DnaJ domain"/>
    <property type="match status" value="1"/>
</dbReference>
<comment type="caution">
    <text evidence="3">The sequence shown here is derived from an EMBL/GenBank/DDBJ whole genome shotgun (WGS) entry which is preliminary data.</text>
</comment>
<dbReference type="PRINTS" id="PR00625">
    <property type="entry name" value="JDOMAIN"/>
</dbReference>
<dbReference type="Pfam" id="PF00226">
    <property type="entry name" value="DnaJ"/>
    <property type="match status" value="1"/>
</dbReference>
<dbReference type="InterPro" id="IPR018253">
    <property type="entry name" value="DnaJ_domain_CS"/>
</dbReference>
<dbReference type="GO" id="GO:0051082">
    <property type="term" value="F:unfolded protein binding"/>
    <property type="evidence" value="ECO:0007669"/>
    <property type="project" value="TreeGrafter"/>
</dbReference>
<proteinExistence type="predicted"/>
<gene>
    <name evidence="3" type="primary">DNAJB4</name>
    <name evidence="3" type="ORF">FOZ62_020767</name>
</gene>
<dbReference type="InterPro" id="IPR036869">
    <property type="entry name" value="J_dom_sf"/>
</dbReference>
<evidence type="ECO:0000313" key="4">
    <source>
        <dbReference type="Proteomes" id="UP000574390"/>
    </source>
</evidence>
<dbReference type="CDD" id="cd06257">
    <property type="entry name" value="DnaJ"/>
    <property type="match status" value="1"/>
</dbReference>
<dbReference type="InterPro" id="IPR001623">
    <property type="entry name" value="DnaJ_domain"/>
</dbReference>
<evidence type="ECO:0000313" key="3">
    <source>
        <dbReference type="EMBL" id="KAF4700090.1"/>
    </source>
</evidence>
<dbReference type="GO" id="GO:0051087">
    <property type="term" value="F:protein-folding chaperone binding"/>
    <property type="evidence" value="ECO:0007669"/>
    <property type="project" value="TreeGrafter"/>
</dbReference>
<evidence type="ECO:0000256" key="1">
    <source>
        <dbReference type="SAM" id="MobiDB-lite"/>
    </source>
</evidence>
<dbReference type="EMBL" id="JABANM010034167">
    <property type="protein sequence ID" value="KAF4700090.1"/>
    <property type="molecule type" value="Genomic_DNA"/>
</dbReference>
<feature type="region of interest" description="Disordered" evidence="1">
    <location>
        <begin position="68"/>
        <end position="97"/>
    </location>
</feature>
<sequence length="97" mass="10641">MGKDYYGILGVKKDADQDEIKKAYRRMALKWHPDKNPNNREAAAEKFKEVAEAYDVLSDPQKKAVYDQYGEEGLKGGAPGGPGPSGPDAQGYYTTGK</sequence>
<name>A0A7J6PXG8_PEROL</name>
<dbReference type="SMART" id="SM00271">
    <property type="entry name" value="DnaJ"/>
    <property type="match status" value="1"/>
</dbReference>
<accession>A0A7J6PXG8</accession>
<reference evidence="3 4" key="1">
    <citation type="submission" date="2020-04" db="EMBL/GenBank/DDBJ databases">
        <title>Perkinsus olseni comparative genomics.</title>
        <authorList>
            <person name="Bogema D.R."/>
        </authorList>
    </citation>
    <scope>NUCLEOTIDE SEQUENCE [LARGE SCALE GENOMIC DNA]</scope>
    <source>
        <strain evidence="3">ATCC PRA-205</strain>
    </source>
</reference>